<evidence type="ECO:0000259" key="5">
    <source>
        <dbReference type="Pfam" id="PF00296"/>
    </source>
</evidence>
<name>A0A3S4SXC8_MYCCI</name>
<evidence type="ECO:0000256" key="2">
    <source>
        <dbReference type="ARBA" id="ARBA00022630"/>
    </source>
</evidence>
<evidence type="ECO:0000256" key="1">
    <source>
        <dbReference type="ARBA" id="ARBA00010426"/>
    </source>
</evidence>
<dbReference type="EC" id="1.14.13.107" evidence="6"/>
<feature type="domain" description="Luciferase-like" evidence="5">
    <location>
        <begin position="1"/>
        <end position="323"/>
    </location>
</feature>
<evidence type="ECO:0000313" key="7">
    <source>
        <dbReference type="Proteomes" id="UP000282551"/>
    </source>
</evidence>
<keyword evidence="2" id="KW-0285">Flavoprotein</keyword>
<dbReference type="GO" id="GO:0005829">
    <property type="term" value="C:cytosol"/>
    <property type="evidence" value="ECO:0007669"/>
    <property type="project" value="TreeGrafter"/>
</dbReference>
<dbReference type="InterPro" id="IPR011251">
    <property type="entry name" value="Luciferase-like_dom"/>
</dbReference>
<dbReference type="EMBL" id="LR134355">
    <property type="protein sequence ID" value="VEG45762.1"/>
    <property type="molecule type" value="Genomic_DNA"/>
</dbReference>
<keyword evidence="4" id="KW-0503">Monooxygenase</keyword>
<dbReference type="RefSeq" id="WP_126332506.1">
    <property type="nucleotide sequence ID" value="NZ_AP022604.1"/>
</dbReference>
<reference evidence="6 7" key="1">
    <citation type="submission" date="2018-12" db="EMBL/GenBank/DDBJ databases">
        <authorList>
            <consortium name="Pathogen Informatics"/>
        </authorList>
    </citation>
    <scope>NUCLEOTIDE SEQUENCE [LARGE SCALE GENOMIC DNA]</scope>
    <source>
        <strain evidence="6 7">NCTC10485</strain>
    </source>
</reference>
<gene>
    <name evidence="6" type="primary">limB_1</name>
    <name evidence="6" type="ORF">NCTC10485_00755</name>
</gene>
<protein>
    <submittedName>
        <fullName evidence="6">Flavin-dependent oxidoreductase, F420-dependent methylene-tetrahydromethanopterin reductase</fullName>
        <ecNumber evidence="6">1.14.13.107</ecNumber>
    </submittedName>
</protein>
<dbReference type="InterPro" id="IPR036661">
    <property type="entry name" value="Luciferase-like_sf"/>
</dbReference>
<accession>A0A3S4SXC8</accession>
<sequence length="365" mass="40469">MRLGYFAMPLHPAGRNWSDTLREDREAVILADRLGFHDAFIGEHLTDRHENITNSLVFLATLISDTDQIRLATGTTNLSQQHPVLVAANSAMFDHLSNGRFILGVSPGALPSDAEVLGILDQDRNEMFAEAIDVITAVWDSEPPYALVQPGGRFAVTTEKTYDPELGVGILPKPLQQPRPEIVGTVVAPFSKGVIAMGARNFHPLSANFLLPQWVATHWPNYVQGKESVGETADPQDWRVARTVFVADDDATAQAYARDDANSPYRFYYSQMLTKMRKIGRLELFKSRRDQPDDEVTLDSVLDQLVITGTPEAVAEQILQFQDETGGFGELVYAGLDWVDPELARRSMELMAEKVMPLVNAGESK</sequence>
<evidence type="ECO:0000256" key="3">
    <source>
        <dbReference type="ARBA" id="ARBA00023002"/>
    </source>
</evidence>
<keyword evidence="7" id="KW-1185">Reference proteome</keyword>
<dbReference type="PANTHER" id="PTHR30137">
    <property type="entry name" value="LUCIFERASE-LIKE MONOOXYGENASE"/>
    <property type="match status" value="1"/>
</dbReference>
<proteinExistence type="inferred from homology"/>
<dbReference type="OrthoDB" id="7903015at2"/>
<dbReference type="AlphaFoldDB" id="A0A3S4SXC8"/>
<dbReference type="Proteomes" id="UP000282551">
    <property type="component" value="Chromosome"/>
</dbReference>
<evidence type="ECO:0000256" key="4">
    <source>
        <dbReference type="ARBA" id="ARBA00023033"/>
    </source>
</evidence>
<dbReference type="Gene3D" id="3.20.20.30">
    <property type="entry name" value="Luciferase-like domain"/>
    <property type="match status" value="1"/>
</dbReference>
<organism evidence="6 7">
    <name type="scientific">Mycolicibacterium chitae</name>
    <name type="common">Mycobacterium chitae</name>
    <dbReference type="NCBI Taxonomy" id="1792"/>
    <lineage>
        <taxon>Bacteria</taxon>
        <taxon>Bacillati</taxon>
        <taxon>Actinomycetota</taxon>
        <taxon>Actinomycetes</taxon>
        <taxon>Mycobacteriales</taxon>
        <taxon>Mycobacteriaceae</taxon>
        <taxon>Mycolicibacterium</taxon>
    </lineage>
</organism>
<dbReference type="InterPro" id="IPR050766">
    <property type="entry name" value="Bact_Lucif_Oxidored"/>
</dbReference>
<dbReference type="PANTHER" id="PTHR30137:SF16">
    <property type="entry name" value="BLL0895 PROTEIN"/>
    <property type="match status" value="1"/>
</dbReference>
<comment type="similarity">
    <text evidence="1">Belongs to the bacterial luciferase oxidoreductase family.</text>
</comment>
<evidence type="ECO:0000313" key="6">
    <source>
        <dbReference type="EMBL" id="VEG45762.1"/>
    </source>
</evidence>
<dbReference type="Pfam" id="PF00296">
    <property type="entry name" value="Bac_luciferase"/>
    <property type="match status" value="1"/>
</dbReference>
<keyword evidence="3 6" id="KW-0560">Oxidoreductase</keyword>
<dbReference type="SUPFAM" id="SSF51679">
    <property type="entry name" value="Bacterial luciferase-like"/>
    <property type="match status" value="1"/>
</dbReference>
<dbReference type="GO" id="GO:0052601">
    <property type="term" value="F:limonene 1,2-monooxygenase [NAD(P)H) activity"/>
    <property type="evidence" value="ECO:0007669"/>
    <property type="project" value="UniProtKB-EC"/>
</dbReference>